<dbReference type="InterPro" id="IPR002469">
    <property type="entry name" value="Peptidase_S9B_N"/>
</dbReference>
<dbReference type="SUPFAM" id="SSF53474">
    <property type="entry name" value="alpha/beta-Hydrolases"/>
    <property type="match status" value="1"/>
</dbReference>
<dbReference type="GO" id="GO:0006508">
    <property type="term" value="P:proteolysis"/>
    <property type="evidence" value="ECO:0007669"/>
    <property type="project" value="UniProtKB-KW"/>
</dbReference>
<dbReference type="GO" id="GO:0008236">
    <property type="term" value="F:serine-type peptidase activity"/>
    <property type="evidence" value="ECO:0007669"/>
    <property type="project" value="UniProtKB-KW"/>
</dbReference>
<comment type="subcellular location">
    <subcellularLocation>
        <location evidence="1">Vacuole membrane</location>
        <topology evidence="1">Single-pass type II membrane protein</topology>
    </subcellularLocation>
</comment>
<evidence type="ECO:0000256" key="9">
    <source>
        <dbReference type="ARBA" id="ARBA00022989"/>
    </source>
</evidence>
<evidence type="ECO:0000256" key="1">
    <source>
        <dbReference type="ARBA" id="ARBA00004576"/>
    </source>
</evidence>
<dbReference type="AlphaFoldDB" id="A0A1R1Y4G3"/>
<evidence type="ECO:0000256" key="3">
    <source>
        <dbReference type="ARBA" id="ARBA00022438"/>
    </source>
</evidence>
<dbReference type="GO" id="GO:0005774">
    <property type="term" value="C:vacuolar membrane"/>
    <property type="evidence" value="ECO:0007669"/>
    <property type="project" value="UniProtKB-SubCell"/>
</dbReference>
<dbReference type="EMBL" id="LSSM01002438">
    <property type="protein sequence ID" value="OMJ21695.1"/>
    <property type="molecule type" value="Genomic_DNA"/>
</dbReference>
<dbReference type="Pfam" id="PF00930">
    <property type="entry name" value="DPPIV_N"/>
    <property type="match status" value="1"/>
</dbReference>
<keyword evidence="9 13" id="KW-1133">Transmembrane helix</keyword>
<gene>
    <name evidence="16" type="ORF">AYI69_g5721</name>
</gene>
<dbReference type="OrthoDB" id="16520at2759"/>
<dbReference type="GO" id="GO:0005886">
    <property type="term" value="C:plasma membrane"/>
    <property type="evidence" value="ECO:0007669"/>
    <property type="project" value="TreeGrafter"/>
</dbReference>
<evidence type="ECO:0000259" key="15">
    <source>
        <dbReference type="Pfam" id="PF00930"/>
    </source>
</evidence>
<evidence type="ECO:0000256" key="6">
    <source>
        <dbReference type="ARBA" id="ARBA00022801"/>
    </source>
</evidence>
<keyword evidence="8" id="KW-0735">Signal-anchor</keyword>
<sequence length="917" mass="103199">MDSNIRISENESSYNNNPEDNQSFPFIHSLDIDSTKPSTEFELDSRNDFRDSYDNSLYLPEETFETDDQRMFYSQFSDTNTNRYKNLYINWKRKNFGFKKIFISIIAILGLYLIFISANSSDKKDSSKNSNSDVINKVNDTTKIIDSSGGQTSQFTSNNVLKFSDLISGTYSPSRSSFKFISHPNDTIIDGLYVEGSFDFKISSLEGTFQHVLATTADMLGAIENAGLDIKTTFISSKISQDWKYILLEIKRTKVFRHSYFSTYYIYSVNSKTLQPLSNTMNDKVMDAQFSPKGHSISFIIENDLYTTNMDSQNRITTNGGENVFNGISDWVYEEEVLSSSKAHWWSPDSSKIIFLQTNDTLVPEFKYSTYNSNNQNNSYPEDQSIKYPKAGFPNPTAKLFIFDLNSPESSSVSLDITEPDSIVTSVSWITNGDSSAVIKISNRIQNHFKVFLISKSQENSYISKLVREISSVKTDKAWIDITSSIIYIPADSSRSISEGYMDIIESKGFNHIGLFSPIDSSEPQLLTEGEWDVIDGSIYYDHSIHNVYYKSTTRASYSKEIFSLSLETKVTKNLTSELVLPSNVTGVGSYDASVSHEGKYAIVSYIGPQIPWDAVYKLESGLTTGKPVFVISDNSKLRESVKNLALPTIEMLSIPSQDGYADIDVKLLLPPGFNSSLKKHYSVLFNVYGGPNSKMVDESYFLNNWNAAAVSASASKSEFQNAVPLIVVYLDPRGTAFKGRKFSRIVSGELGTIEAKDVARGAEYLLSKFEYMDPARVGIWGWSYGGFLTLKVLETAPELFKLGMSVAPVTDWKFYDSVYTERYMNLPENNVEGYGKSAVHDYDNIASTNLLLMHGTGDDNVHIQNSYIFIDKMIHVSNHNMTVMVYPDSDHSIVANGARPFLNNMLSTYLFSKFSK</sequence>
<dbReference type="GO" id="GO:0008239">
    <property type="term" value="F:dipeptidyl-peptidase activity"/>
    <property type="evidence" value="ECO:0007669"/>
    <property type="project" value="TreeGrafter"/>
</dbReference>
<keyword evidence="11" id="KW-0325">Glycoprotein</keyword>
<evidence type="ECO:0000313" key="17">
    <source>
        <dbReference type="Proteomes" id="UP000187429"/>
    </source>
</evidence>
<comment type="similarity">
    <text evidence="2">Belongs to the peptidase S9B family.</text>
</comment>
<dbReference type="Proteomes" id="UP000187429">
    <property type="component" value="Unassembled WGS sequence"/>
</dbReference>
<dbReference type="FunFam" id="3.40.50.1820:FF:000003">
    <property type="entry name" value="Dipeptidyl peptidase 4"/>
    <property type="match status" value="1"/>
</dbReference>
<feature type="domain" description="Dipeptidylpeptidase IV N-terminal" evidence="15">
    <location>
        <begin position="240"/>
        <end position="613"/>
    </location>
</feature>
<keyword evidence="7" id="KW-0720">Serine protease</keyword>
<evidence type="ECO:0000313" key="16">
    <source>
        <dbReference type="EMBL" id="OMJ21695.1"/>
    </source>
</evidence>
<evidence type="ECO:0000256" key="5">
    <source>
        <dbReference type="ARBA" id="ARBA00022692"/>
    </source>
</evidence>
<evidence type="ECO:0000259" key="14">
    <source>
        <dbReference type="Pfam" id="PF00326"/>
    </source>
</evidence>
<name>A0A1R1Y4G3_9FUNG</name>
<dbReference type="InterPro" id="IPR029058">
    <property type="entry name" value="AB_hydrolase_fold"/>
</dbReference>
<accession>A0A1R1Y4G3</accession>
<reference evidence="17" key="1">
    <citation type="submission" date="2017-01" db="EMBL/GenBank/DDBJ databases">
        <authorList>
            <person name="Wang Y."/>
            <person name="White M."/>
            <person name="Kvist S."/>
            <person name="Moncalvo J.-M."/>
        </authorList>
    </citation>
    <scope>NUCLEOTIDE SEQUENCE [LARGE SCALE GENOMIC DNA]</scope>
    <source>
        <strain evidence="17">ID-206-W2</strain>
    </source>
</reference>
<dbReference type="InterPro" id="IPR001375">
    <property type="entry name" value="Peptidase_S9_cat"/>
</dbReference>
<keyword evidence="17" id="KW-1185">Reference proteome</keyword>
<evidence type="ECO:0000256" key="2">
    <source>
        <dbReference type="ARBA" id="ARBA00006150"/>
    </source>
</evidence>
<feature type="region of interest" description="Disordered" evidence="12">
    <location>
        <begin position="1"/>
        <end position="21"/>
    </location>
</feature>
<keyword evidence="5 13" id="KW-0812">Transmembrane</keyword>
<feature type="domain" description="Peptidase S9 prolyl oligopeptidase catalytic" evidence="14">
    <location>
        <begin position="727"/>
        <end position="900"/>
    </location>
</feature>
<keyword evidence="6" id="KW-0378">Hydrolase</keyword>
<evidence type="ECO:0000256" key="12">
    <source>
        <dbReference type="SAM" id="MobiDB-lite"/>
    </source>
</evidence>
<evidence type="ECO:0000256" key="13">
    <source>
        <dbReference type="SAM" id="Phobius"/>
    </source>
</evidence>
<comment type="caution">
    <text evidence="16">The sequence shown here is derived from an EMBL/GenBank/DDBJ whole genome shotgun (WGS) entry which is preliminary data.</text>
</comment>
<evidence type="ECO:0000256" key="4">
    <source>
        <dbReference type="ARBA" id="ARBA00022670"/>
    </source>
</evidence>
<evidence type="ECO:0000256" key="10">
    <source>
        <dbReference type="ARBA" id="ARBA00023136"/>
    </source>
</evidence>
<evidence type="ECO:0000256" key="11">
    <source>
        <dbReference type="ARBA" id="ARBA00023180"/>
    </source>
</evidence>
<dbReference type="SUPFAM" id="SSF82171">
    <property type="entry name" value="DPP6 N-terminal domain-like"/>
    <property type="match status" value="1"/>
</dbReference>
<dbReference type="GO" id="GO:0004177">
    <property type="term" value="F:aminopeptidase activity"/>
    <property type="evidence" value="ECO:0007669"/>
    <property type="project" value="UniProtKB-KW"/>
</dbReference>
<evidence type="ECO:0000256" key="8">
    <source>
        <dbReference type="ARBA" id="ARBA00022968"/>
    </source>
</evidence>
<dbReference type="Gene3D" id="3.40.50.1820">
    <property type="entry name" value="alpha/beta hydrolase"/>
    <property type="match status" value="1"/>
</dbReference>
<keyword evidence="10 13" id="KW-0472">Membrane</keyword>
<protein>
    <submittedName>
        <fullName evidence="16">Putative dipeptidyl-aminopeptidase B</fullName>
    </submittedName>
</protein>
<keyword evidence="4" id="KW-0645">Protease</keyword>
<proteinExistence type="inferred from homology"/>
<keyword evidence="3 16" id="KW-0031">Aminopeptidase</keyword>
<dbReference type="Gene3D" id="2.140.10.30">
    <property type="entry name" value="Dipeptidylpeptidase IV, N-terminal domain"/>
    <property type="match status" value="1"/>
</dbReference>
<dbReference type="InterPro" id="IPR050278">
    <property type="entry name" value="Serine_Prot_S9B/DPPIV"/>
</dbReference>
<dbReference type="PANTHER" id="PTHR11731:SF200">
    <property type="entry name" value="DIPEPTIDYL PEPTIDASE 10, ISOFORM B"/>
    <property type="match status" value="1"/>
</dbReference>
<dbReference type="PANTHER" id="PTHR11731">
    <property type="entry name" value="PROTEASE FAMILY S9B,C DIPEPTIDYL-PEPTIDASE IV-RELATED"/>
    <property type="match status" value="1"/>
</dbReference>
<dbReference type="Pfam" id="PF00326">
    <property type="entry name" value="Peptidase_S9"/>
    <property type="match status" value="1"/>
</dbReference>
<evidence type="ECO:0000256" key="7">
    <source>
        <dbReference type="ARBA" id="ARBA00022825"/>
    </source>
</evidence>
<feature type="transmembrane region" description="Helical" evidence="13">
    <location>
        <begin position="101"/>
        <end position="118"/>
    </location>
</feature>
<organism evidence="16 17">
    <name type="scientific">Smittium culicis</name>
    <dbReference type="NCBI Taxonomy" id="133412"/>
    <lineage>
        <taxon>Eukaryota</taxon>
        <taxon>Fungi</taxon>
        <taxon>Fungi incertae sedis</taxon>
        <taxon>Zoopagomycota</taxon>
        <taxon>Kickxellomycotina</taxon>
        <taxon>Harpellomycetes</taxon>
        <taxon>Harpellales</taxon>
        <taxon>Legeriomycetaceae</taxon>
        <taxon>Smittium</taxon>
    </lineage>
</organism>